<evidence type="ECO:0000256" key="6">
    <source>
        <dbReference type="SAM" id="SignalP"/>
    </source>
</evidence>
<dbReference type="Proteomes" id="UP001431209">
    <property type="component" value="Unassembled WGS sequence"/>
</dbReference>
<reference evidence="8 9" key="1">
    <citation type="submission" date="2024-03" db="EMBL/GenBank/DDBJ databases">
        <title>The Acrasis kona genome and developmental transcriptomes reveal deep origins of eukaryotic multicellular pathways.</title>
        <authorList>
            <person name="Sheikh S."/>
            <person name="Fu C.-J."/>
            <person name="Brown M.W."/>
            <person name="Baldauf S.L."/>
        </authorList>
    </citation>
    <scope>NUCLEOTIDE SEQUENCE [LARGE SCALE GENOMIC DNA]</scope>
    <source>
        <strain evidence="8 9">ATCC MYA-3509</strain>
    </source>
</reference>
<keyword evidence="6" id="KW-0732">Signal</keyword>
<dbReference type="PRINTS" id="PR00765">
    <property type="entry name" value="CRBOXYPTASEA"/>
</dbReference>
<keyword evidence="9" id="KW-1185">Reference proteome</keyword>
<feature type="active site" description="Proton donor/acceptor" evidence="5">
    <location>
        <position position="372"/>
    </location>
</feature>
<dbReference type="GO" id="GO:0016485">
    <property type="term" value="P:protein processing"/>
    <property type="evidence" value="ECO:0007669"/>
    <property type="project" value="TreeGrafter"/>
</dbReference>
<feature type="signal peptide" evidence="6">
    <location>
        <begin position="1"/>
        <end position="24"/>
    </location>
</feature>
<evidence type="ECO:0000256" key="1">
    <source>
        <dbReference type="ARBA" id="ARBA00001947"/>
    </source>
</evidence>
<evidence type="ECO:0000256" key="3">
    <source>
        <dbReference type="ARBA" id="ARBA00022723"/>
    </source>
</evidence>
<keyword evidence="8" id="KW-0645">Protease</keyword>
<dbReference type="GO" id="GO:0004181">
    <property type="term" value="F:metallocarboxypeptidase activity"/>
    <property type="evidence" value="ECO:0007669"/>
    <property type="project" value="InterPro"/>
</dbReference>
<evidence type="ECO:0000256" key="4">
    <source>
        <dbReference type="ARBA" id="ARBA00022833"/>
    </source>
</evidence>
<dbReference type="AlphaFoldDB" id="A0AAW2Z8U6"/>
<dbReference type="SUPFAM" id="SSF53187">
    <property type="entry name" value="Zn-dependent exopeptidases"/>
    <property type="match status" value="1"/>
</dbReference>
<keyword evidence="8" id="KW-0121">Carboxypeptidase</keyword>
<name>A0AAW2Z8U6_9EUKA</name>
<comment type="similarity">
    <text evidence="2 5">Belongs to the peptidase M14 family.</text>
</comment>
<dbReference type="InterPro" id="IPR000834">
    <property type="entry name" value="Peptidase_M14"/>
</dbReference>
<comment type="cofactor">
    <cofactor evidence="1">
        <name>Zn(2+)</name>
        <dbReference type="ChEBI" id="CHEBI:29105"/>
    </cofactor>
</comment>
<dbReference type="PANTHER" id="PTHR11532:SF57">
    <property type="entry name" value="CARBOXYPEPTIDASE D, B"/>
    <property type="match status" value="1"/>
</dbReference>
<dbReference type="Gene3D" id="2.60.40.1120">
    <property type="entry name" value="Carboxypeptidase-like, regulatory domain"/>
    <property type="match status" value="1"/>
</dbReference>
<dbReference type="InterPro" id="IPR057247">
    <property type="entry name" value="CARBOXYPEPT_ZN_2"/>
</dbReference>
<dbReference type="GO" id="GO:0005615">
    <property type="term" value="C:extracellular space"/>
    <property type="evidence" value="ECO:0007669"/>
    <property type="project" value="TreeGrafter"/>
</dbReference>
<feature type="domain" description="Peptidase M14" evidence="7">
    <location>
        <begin position="120"/>
        <end position="402"/>
    </location>
</feature>
<evidence type="ECO:0000313" key="9">
    <source>
        <dbReference type="Proteomes" id="UP001431209"/>
    </source>
</evidence>
<protein>
    <submittedName>
        <fullName evidence="8">Carboxypeptidase M</fullName>
    </submittedName>
</protein>
<evidence type="ECO:0000256" key="5">
    <source>
        <dbReference type="PROSITE-ProRule" id="PRU01379"/>
    </source>
</evidence>
<comment type="caution">
    <text evidence="8">The sequence shown here is derived from an EMBL/GenBank/DDBJ whole genome shotgun (WGS) entry which is preliminary data.</text>
</comment>
<evidence type="ECO:0000259" key="7">
    <source>
        <dbReference type="PROSITE" id="PS52035"/>
    </source>
</evidence>
<gene>
    <name evidence="8" type="ORF">AKO1_011928</name>
</gene>
<dbReference type="PROSITE" id="PS00133">
    <property type="entry name" value="CARBOXYPEPT_ZN_2"/>
    <property type="match status" value="1"/>
</dbReference>
<evidence type="ECO:0000256" key="2">
    <source>
        <dbReference type="ARBA" id="ARBA00005988"/>
    </source>
</evidence>
<dbReference type="InterPro" id="IPR057246">
    <property type="entry name" value="CARBOXYPEPT_ZN_1"/>
</dbReference>
<dbReference type="EMBL" id="JAOPGA020001155">
    <property type="protein sequence ID" value="KAL0485637.1"/>
    <property type="molecule type" value="Genomic_DNA"/>
</dbReference>
<keyword evidence="3" id="KW-0479">Metal-binding</keyword>
<dbReference type="InterPro" id="IPR050753">
    <property type="entry name" value="Peptidase_M14_domain"/>
</dbReference>
<accession>A0AAW2Z8U6</accession>
<dbReference type="PROSITE" id="PS00132">
    <property type="entry name" value="CARBOXYPEPT_ZN_1"/>
    <property type="match status" value="1"/>
</dbReference>
<dbReference type="GO" id="GO:0008270">
    <property type="term" value="F:zinc ion binding"/>
    <property type="evidence" value="ECO:0007669"/>
    <property type="project" value="InterPro"/>
</dbReference>
<proteinExistence type="inferred from homology"/>
<keyword evidence="8" id="KW-0378">Hydrolase</keyword>
<dbReference type="PROSITE" id="PS52035">
    <property type="entry name" value="PEPTIDASE_M14"/>
    <property type="match status" value="1"/>
</dbReference>
<sequence length="524" mass="59158">MRSIRLRLLLVLIALCSTITSTHDYNKFDVTLVFDPQSRSIAEEICSRVKTEYKINTEINESNIKLHFISEKQIDFFKNAVRSETKSRGIHSTSLTVEDSYKTSESYKKYMSQTTSSSIKYHNYDQLGDFLTRMNEQYPDATSIFSIGQSAQSRELRGLRINTPSKSSIPKPKFRYVGNMHGDEVVGREMLIQFTEYVLTEYYNSTSKDYRVKNLLDSMDMYVLPSMNPDGYELKQRENVNYQDLNRDFPDQFIPESQTREPQPETRAIMNWFTSNSFVLGANFHGGAVVASYPFDGFPSGDIGSQGVISKAPDHDLYVLLARTYADNHKNMMGPDKEFPSGITNGAQWYSLYGGMQDYGIVNAGCPEITMELSDIKSPPEAALDGFWNDNKLSLLAYAEVIYKGVGGLIYNNVGERVNSTCLVTFSDASRDYKTTHTVLPRDNGFYYRVLYPGSYDMTVKCEGSKQLSTKSVVVNKDSKKPTPLNWMVGSSASRPGQLATSGSSTLNVIPFYLLIVYIVFGLF</sequence>
<organism evidence="8 9">
    <name type="scientific">Acrasis kona</name>
    <dbReference type="NCBI Taxonomy" id="1008807"/>
    <lineage>
        <taxon>Eukaryota</taxon>
        <taxon>Discoba</taxon>
        <taxon>Heterolobosea</taxon>
        <taxon>Tetramitia</taxon>
        <taxon>Eutetramitia</taxon>
        <taxon>Acrasidae</taxon>
        <taxon>Acrasis</taxon>
    </lineage>
</organism>
<keyword evidence="4" id="KW-0862">Zinc</keyword>
<dbReference type="SMART" id="SM00631">
    <property type="entry name" value="Zn_pept"/>
    <property type="match status" value="1"/>
</dbReference>
<feature type="chain" id="PRO_5043565359" evidence="6">
    <location>
        <begin position="25"/>
        <end position="524"/>
    </location>
</feature>
<evidence type="ECO:0000313" key="8">
    <source>
        <dbReference type="EMBL" id="KAL0485637.1"/>
    </source>
</evidence>
<dbReference type="Pfam" id="PF00246">
    <property type="entry name" value="Peptidase_M14"/>
    <property type="match status" value="1"/>
</dbReference>
<dbReference type="GO" id="GO:0006518">
    <property type="term" value="P:peptide metabolic process"/>
    <property type="evidence" value="ECO:0007669"/>
    <property type="project" value="TreeGrafter"/>
</dbReference>
<dbReference type="Gene3D" id="3.40.630.10">
    <property type="entry name" value="Zn peptidases"/>
    <property type="match status" value="1"/>
</dbReference>
<dbReference type="PANTHER" id="PTHR11532">
    <property type="entry name" value="PROTEASE M14 CARBOXYPEPTIDASE"/>
    <property type="match status" value="1"/>
</dbReference>